<evidence type="ECO:0000256" key="3">
    <source>
        <dbReference type="ARBA" id="ARBA00022448"/>
    </source>
</evidence>
<feature type="transmembrane region" description="Helical" evidence="7">
    <location>
        <begin position="244"/>
        <end position="269"/>
    </location>
</feature>
<keyword evidence="3" id="KW-0813">Transport</keyword>
<evidence type="ECO:0000256" key="2">
    <source>
        <dbReference type="ARBA" id="ARBA00008349"/>
    </source>
</evidence>
<comment type="subcellular location">
    <subcellularLocation>
        <location evidence="1">Membrane</location>
        <topology evidence="1">Multi-pass membrane protein</topology>
    </subcellularLocation>
</comment>
<keyword evidence="9" id="KW-1185">Reference proteome</keyword>
<dbReference type="AlphaFoldDB" id="A0AAW1S1K4"/>
<protein>
    <recommendedName>
        <fullName evidence="10">UDP-galactose transporter</fullName>
    </recommendedName>
</protein>
<evidence type="ECO:0000256" key="1">
    <source>
        <dbReference type="ARBA" id="ARBA00004141"/>
    </source>
</evidence>
<comment type="similarity">
    <text evidence="2">Belongs to the nucleotide-sugar transporter family. UDP-galactose:UMP antiporter (TC 2.A.7.11) subfamily.</text>
</comment>
<name>A0AAW1S1K4_9CHLO</name>
<dbReference type="GO" id="GO:0005789">
    <property type="term" value="C:endoplasmic reticulum membrane"/>
    <property type="evidence" value="ECO:0007669"/>
    <property type="project" value="TreeGrafter"/>
</dbReference>
<reference evidence="8 9" key="1">
    <citation type="journal article" date="2024" name="Nat. Commun.">
        <title>Phylogenomics reveals the evolutionary origins of lichenization in chlorophyte algae.</title>
        <authorList>
            <person name="Puginier C."/>
            <person name="Libourel C."/>
            <person name="Otte J."/>
            <person name="Skaloud P."/>
            <person name="Haon M."/>
            <person name="Grisel S."/>
            <person name="Petersen M."/>
            <person name="Berrin J.G."/>
            <person name="Delaux P.M."/>
            <person name="Dal Grande F."/>
            <person name="Keller J."/>
        </authorList>
    </citation>
    <scope>NUCLEOTIDE SEQUENCE [LARGE SCALE GENOMIC DNA]</scope>
    <source>
        <strain evidence="8 9">SAG 245.80</strain>
    </source>
</reference>
<dbReference type="PANTHER" id="PTHR10778">
    <property type="entry name" value="SOLUTE CARRIER FAMILY 35 MEMBER B"/>
    <property type="match status" value="1"/>
</dbReference>
<dbReference type="InterPro" id="IPR013657">
    <property type="entry name" value="SCL35B1-4/HUT1"/>
</dbReference>
<dbReference type="PANTHER" id="PTHR10778:SF13">
    <property type="entry name" value="ADENOSINE 3'-PHOSPHO 5'-PHOSPHOSULFATE TRANSPORTER 1"/>
    <property type="match status" value="1"/>
</dbReference>
<evidence type="ECO:0000256" key="6">
    <source>
        <dbReference type="ARBA" id="ARBA00023136"/>
    </source>
</evidence>
<dbReference type="GO" id="GO:0046964">
    <property type="term" value="F:3'-phosphoadenosine 5'-phosphosulfate transmembrane transporter activity"/>
    <property type="evidence" value="ECO:0007669"/>
    <property type="project" value="TreeGrafter"/>
</dbReference>
<feature type="transmembrane region" description="Helical" evidence="7">
    <location>
        <begin position="186"/>
        <end position="207"/>
    </location>
</feature>
<accession>A0AAW1S1K4</accession>
<feature type="transmembrane region" description="Helical" evidence="7">
    <location>
        <begin position="219"/>
        <end position="237"/>
    </location>
</feature>
<keyword evidence="5 7" id="KW-1133">Transmembrane helix</keyword>
<dbReference type="EMBL" id="JALJOU010000016">
    <property type="protein sequence ID" value="KAK9839493.1"/>
    <property type="molecule type" value="Genomic_DNA"/>
</dbReference>
<evidence type="ECO:0000313" key="9">
    <source>
        <dbReference type="Proteomes" id="UP001445335"/>
    </source>
</evidence>
<dbReference type="Proteomes" id="UP001445335">
    <property type="component" value="Unassembled WGS sequence"/>
</dbReference>
<feature type="transmembrane region" description="Helical" evidence="7">
    <location>
        <begin position="146"/>
        <end position="165"/>
    </location>
</feature>
<gene>
    <name evidence="8" type="ORF">WJX81_005583</name>
</gene>
<evidence type="ECO:0008006" key="10">
    <source>
        <dbReference type="Google" id="ProtNLM"/>
    </source>
</evidence>
<keyword evidence="4 7" id="KW-0812">Transmembrane</keyword>
<evidence type="ECO:0000313" key="8">
    <source>
        <dbReference type="EMBL" id="KAK9839493.1"/>
    </source>
</evidence>
<feature type="transmembrane region" description="Helical" evidence="7">
    <location>
        <begin position="114"/>
        <end position="134"/>
    </location>
</feature>
<sequence length="366" mass="38856">MLYSVLQERIMTQPYGVNKEFFTHSLFLVLCNRLLTVTLALGLLLAFGQGLRPVAPPYSYALVSLSNVAATTCQYEALKYVAFPVQTLGKCAKILPVMAWGTLIMHKRYKATEYGLALAVTAGCTIFLMAGPTSSRHGHGAAGGPQGAGVLGLALMLGYLGADGFTSTFQDKLFRGYQMSAFNQMLYVNAFSSLISAAGLLTSGQLAPALDFVTRHPQALLSVLSLSLSATVGQLFIMHTIRTYGALLFATVMNTRQFLSILLSCALFGHPLPLGQWAGTVIVFGALYYKSFAQKGAGRRGTPKRSLSGSLDAAADAEPGAPNFDAEAQERPADAIAALRAPDAAAASTAFMASPTRSAQRSPRHV</sequence>
<organism evidence="8 9">
    <name type="scientific">Elliptochloris bilobata</name>
    <dbReference type="NCBI Taxonomy" id="381761"/>
    <lineage>
        <taxon>Eukaryota</taxon>
        <taxon>Viridiplantae</taxon>
        <taxon>Chlorophyta</taxon>
        <taxon>core chlorophytes</taxon>
        <taxon>Trebouxiophyceae</taxon>
        <taxon>Trebouxiophyceae incertae sedis</taxon>
        <taxon>Elliptochloris clade</taxon>
        <taxon>Elliptochloris</taxon>
    </lineage>
</organism>
<keyword evidence="6 7" id="KW-0472">Membrane</keyword>
<dbReference type="Pfam" id="PF08449">
    <property type="entry name" value="UAA"/>
    <property type="match status" value="1"/>
</dbReference>
<comment type="caution">
    <text evidence="8">The sequence shown here is derived from an EMBL/GenBank/DDBJ whole genome shotgun (WGS) entry which is preliminary data.</text>
</comment>
<evidence type="ECO:0000256" key="4">
    <source>
        <dbReference type="ARBA" id="ARBA00022692"/>
    </source>
</evidence>
<dbReference type="SUPFAM" id="SSF103481">
    <property type="entry name" value="Multidrug resistance efflux transporter EmrE"/>
    <property type="match status" value="1"/>
</dbReference>
<proteinExistence type="inferred from homology"/>
<evidence type="ECO:0000256" key="5">
    <source>
        <dbReference type="ARBA" id="ARBA00022989"/>
    </source>
</evidence>
<dbReference type="GO" id="GO:0000139">
    <property type="term" value="C:Golgi membrane"/>
    <property type="evidence" value="ECO:0007669"/>
    <property type="project" value="TreeGrafter"/>
</dbReference>
<dbReference type="InterPro" id="IPR037185">
    <property type="entry name" value="EmrE-like"/>
</dbReference>
<evidence type="ECO:0000256" key="7">
    <source>
        <dbReference type="SAM" id="Phobius"/>
    </source>
</evidence>
<feature type="transmembrane region" description="Helical" evidence="7">
    <location>
        <begin position="21"/>
        <end position="47"/>
    </location>
</feature>